<feature type="transmembrane region" description="Helical" evidence="6">
    <location>
        <begin position="21"/>
        <end position="40"/>
    </location>
</feature>
<feature type="transmembrane region" description="Helical" evidence="6">
    <location>
        <begin position="108"/>
        <end position="132"/>
    </location>
</feature>
<dbReference type="GO" id="GO:0022857">
    <property type="term" value="F:transmembrane transporter activity"/>
    <property type="evidence" value="ECO:0007669"/>
    <property type="project" value="InterPro"/>
</dbReference>
<dbReference type="GO" id="GO:0005886">
    <property type="term" value="C:plasma membrane"/>
    <property type="evidence" value="ECO:0007669"/>
    <property type="project" value="UniProtKB-SubCell"/>
</dbReference>
<dbReference type="Pfam" id="PF07690">
    <property type="entry name" value="MFS_1"/>
    <property type="match status" value="1"/>
</dbReference>
<organism evidence="8 9">
    <name type="scientific">Anaerobranca gottschalkii DSM 13577</name>
    <dbReference type="NCBI Taxonomy" id="1120990"/>
    <lineage>
        <taxon>Bacteria</taxon>
        <taxon>Bacillati</taxon>
        <taxon>Bacillota</taxon>
        <taxon>Clostridia</taxon>
        <taxon>Eubacteriales</taxon>
        <taxon>Proteinivoracaceae</taxon>
        <taxon>Anaerobranca</taxon>
    </lineage>
</organism>
<evidence type="ECO:0000256" key="5">
    <source>
        <dbReference type="ARBA" id="ARBA00023136"/>
    </source>
</evidence>
<keyword evidence="5 6" id="KW-0472">Membrane</keyword>
<dbReference type="PANTHER" id="PTHR23526:SF2">
    <property type="entry name" value="MAJOR FACILITATOR SUPERFAMILY (MFS) PROFILE DOMAIN-CONTAINING PROTEIN"/>
    <property type="match status" value="1"/>
</dbReference>
<dbReference type="SUPFAM" id="SSF103473">
    <property type="entry name" value="MFS general substrate transporter"/>
    <property type="match status" value="1"/>
</dbReference>
<protein>
    <submittedName>
        <fullName evidence="8">Major Facilitator Superfamily protein</fullName>
    </submittedName>
</protein>
<feature type="transmembrane region" description="Helical" evidence="6">
    <location>
        <begin position="152"/>
        <end position="171"/>
    </location>
</feature>
<accession>A0A1H9Y8Y5</accession>
<reference evidence="9" key="1">
    <citation type="submission" date="2016-10" db="EMBL/GenBank/DDBJ databases">
        <authorList>
            <person name="Varghese N."/>
            <person name="Submissions S."/>
        </authorList>
    </citation>
    <scope>NUCLEOTIDE SEQUENCE [LARGE SCALE GENOMIC DNA]</scope>
    <source>
        <strain evidence="9">DSM 13577</strain>
    </source>
</reference>
<feature type="domain" description="Major facilitator superfamily (MFS) profile" evidence="7">
    <location>
        <begin position="14"/>
        <end position="412"/>
    </location>
</feature>
<feature type="transmembrane region" description="Helical" evidence="6">
    <location>
        <begin position="84"/>
        <end position="102"/>
    </location>
</feature>
<evidence type="ECO:0000256" key="1">
    <source>
        <dbReference type="ARBA" id="ARBA00004651"/>
    </source>
</evidence>
<evidence type="ECO:0000259" key="7">
    <source>
        <dbReference type="PROSITE" id="PS50850"/>
    </source>
</evidence>
<dbReference type="RefSeq" id="WP_091348027.1">
    <property type="nucleotide sequence ID" value="NZ_FOIF01000002.1"/>
</dbReference>
<feature type="transmembrane region" description="Helical" evidence="6">
    <location>
        <begin position="358"/>
        <end position="380"/>
    </location>
</feature>
<name>A0A1H9Y8Y5_9FIRM</name>
<keyword evidence="3 6" id="KW-0812">Transmembrane</keyword>
<feature type="transmembrane region" description="Helical" evidence="6">
    <location>
        <begin position="299"/>
        <end position="318"/>
    </location>
</feature>
<dbReference type="AlphaFoldDB" id="A0A1H9Y8Y5"/>
<dbReference type="InterPro" id="IPR036259">
    <property type="entry name" value="MFS_trans_sf"/>
</dbReference>
<evidence type="ECO:0000256" key="2">
    <source>
        <dbReference type="ARBA" id="ARBA00022448"/>
    </source>
</evidence>
<feature type="transmembrane region" description="Helical" evidence="6">
    <location>
        <begin position="386"/>
        <end position="406"/>
    </location>
</feature>
<dbReference type="PANTHER" id="PTHR23526">
    <property type="entry name" value="INTEGRAL MEMBRANE TRANSPORT PROTEIN-RELATED"/>
    <property type="match status" value="1"/>
</dbReference>
<evidence type="ECO:0000256" key="4">
    <source>
        <dbReference type="ARBA" id="ARBA00022989"/>
    </source>
</evidence>
<dbReference type="InterPro" id="IPR052528">
    <property type="entry name" value="Sugar_transport-like"/>
</dbReference>
<dbReference type="STRING" id="1120990.SAMN03080614_100220"/>
<feature type="transmembrane region" description="Helical" evidence="6">
    <location>
        <begin position="177"/>
        <end position="197"/>
    </location>
</feature>
<sequence length="426" mass="47948">MGNYSLTEQDIKHNIRCNTLNGIYSVLALNLVTPFIGILAKNLGAETYEIAMLSSFPALISVFSMIPGGILVDIFKEKKKITGLFIFITRFFFLLLALTPQLPTPYRVSALIVIYGIMNFPGSISGVAWQSFIATAIPAERRAQAFATRNKITSICGMIITLLAGQILRIYKGSSEIKIYQLFFIIAFCFALLEVYYHLKMKEPTFQENYVSTDKNSETFINKGKQVLTYKPFILFSLCSLLFHFGWQMGWPLFTIYQIDYLGADGTWISYLSVGNGLAGFVTYPLWSKLVNKKGNNYTVILATFAIAMSPFLFAISWNLYVLLIVNFFMGTAVAGISLVLFNLLLEVVPNENRTLYIALYNTMISLSAIASPMVGAFVYETFSSIYLALITAGTFRMLGSFTFFLRYKLLTKKEQKTVYSNNFSN</sequence>
<dbReference type="Proteomes" id="UP000243819">
    <property type="component" value="Unassembled WGS sequence"/>
</dbReference>
<feature type="transmembrane region" description="Helical" evidence="6">
    <location>
        <begin position="233"/>
        <end position="256"/>
    </location>
</feature>
<feature type="transmembrane region" description="Helical" evidence="6">
    <location>
        <begin position="268"/>
        <end position="287"/>
    </location>
</feature>
<evidence type="ECO:0000313" key="8">
    <source>
        <dbReference type="EMBL" id="SES65244.1"/>
    </source>
</evidence>
<evidence type="ECO:0000313" key="9">
    <source>
        <dbReference type="Proteomes" id="UP000243819"/>
    </source>
</evidence>
<evidence type="ECO:0000256" key="6">
    <source>
        <dbReference type="SAM" id="Phobius"/>
    </source>
</evidence>
<dbReference type="InterPro" id="IPR011701">
    <property type="entry name" value="MFS"/>
</dbReference>
<keyword evidence="4 6" id="KW-1133">Transmembrane helix</keyword>
<dbReference type="InterPro" id="IPR020846">
    <property type="entry name" value="MFS_dom"/>
</dbReference>
<proteinExistence type="predicted"/>
<dbReference type="Gene3D" id="1.20.1250.20">
    <property type="entry name" value="MFS general substrate transporter like domains"/>
    <property type="match status" value="2"/>
</dbReference>
<comment type="subcellular location">
    <subcellularLocation>
        <location evidence="1">Cell membrane</location>
        <topology evidence="1">Multi-pass membrane protein</topology>
    </subcellularLocation>
</comment>
<dbReference type="PROSITE" id="PS50850">
    <property type="entry name" value="MFS"/>
    <property type="match status" value="1"/>
</dbReference>
<feature type="transmembrane region" description="Helical" evidence="6">
    <location>
        <begin position="324"/>
        <end position="346"/>
    </location>
</feature>
<gene>
    <name evidence="8" type="ORF">SAMN03080614_100220</name>
</gene>
<dbReference type="EMBL" id="FOIF01000002">
    <property type="protein sequence ID" value="SES65244.1"/>
    <property type="molecule type" value="Genomic_DNA"/>
</dbReference>
<evidence type="ECO:0000256" key="3">
    <source>
        <dbReference type="ARBA" id="ARBA00022692"/>
    </source>
</evidence>
<keyword evidence="9" id="KW-1185">Reference proteome</keyword>
<feature type="transmembrane region" description="Helical" evidence="6">
    <location>
        <begin position="52"/>
        <end position="72"/>
    </location>
</feature>
<keyword evidence="2" id="KW-0813">Transport</keyword>
<dbReference type="OrthoDB" id="1704268at2"/>